<dbReference type="STRING" id="196164.gene:10742250"/>
<reference evidence="2 3" key="1">
    <citation type="journal article" date="2003" name="Genome Res.">
        <title>Comparative complete genome sequence analysis of the amino acid replacements responsible for the thermostability of Corynebacterium efficiens.</title>
        <authorList>
            <person name="Nishio Y."/>
            <person name="Nakamura Y."/>
            <person name="Kawarabayasi Y."/>
            <person name="Usuda Y."/>
            <person name="Kimura E."/>
            <person name="Sugimoto S."/>
            <person name="Matsui K."/>
            <person name="Yamagishi A."/>
            <person name="Kikuchi H."/>
            <person name="Ikeo K."/>
            <person name="Gojobori T."/>
        </authorList>
    </citation>
    <scope>NUCLEOTIDE SEQUENCE [LARGE SCALE GENOMIC DNA]</scope>
    <source>
        <strain evidence="3">DSM 44549 / YS-314 / AJ 12310 / JCM 11189 / NBRC 100395</strain>
    </source>
</reference>
<organism evidence="2 3">
    <name type="scientific">Corynebacterium efficiens (strain DSM 44549 / YS-314 / AJ 12310 / JCM 11189 / NBRC 100395)</name>
    <dbReference type="NCBI Taxonomy" id="196164"/>
    <lineage>
        <taxon>Bacteria</taxon>
        <taxon>Bacillati</taxon>
        <taxon>Actinomycetota</taxon>
        <taxon>Actinomycetes</taxon>
        <taxon>Mycobacteriales</taxon>
        <taxon>Corynebacteriaceae</taxon>
        <taxon>Corynebacterium</taxon>
    </lineage>
</organism>
<keyword evidence="3" id="KW-1185">Reference proteome</keyword>
<evidence type="ECO:0000313" key="2">
    <source>
        <dbReference type="EMBL" id="BAC18632.1"/>
    </source>
</evidence>
<dbReference type="EMBL" id="BA000035">
    <property type="protein sequence ID" value="BAC18632.1"/>
    <property type="molecule type" value="Genomic_DNA"/>
</dbReference>
<protein>
    <submittedName>
        <fullName evidence="2">Uncharacterized protein</fullName>
    </submittedName>
</protein>
<dbReference type="Proteomes" id="UP000001409">
    <property type="component" value="Chromosome"/>
</dbReference>
<dbReference type="KEGG" id="cef:CE1822"/>
<name>Q8FPF6_COREF</name>
<dbReference type="HOGENOM" id="CLU_1831794_0_0_11"/>
<sequence>MVVGRVCRISPGERGRIMAISITAGQGGRGGKGRGGVVVPPAAVWGGGRAQIFQSNPVHVRTLRNSNRKDYYGNEHRHPARGIHSNTPLRSVGEAPRVDVTLRTDNHLSRSISDNLKQWAGGAFFGLVIVAGILLSQTGQEEALPTYSETQMVGLDIDPHSLGGQR</sequence>
<evidence type="ECO:0000256" key="1">
    <source>
        <dbReference type="SAM" id="MobiDB-lite"/>
    </source>
</evidence>
<feature type="region of interest" description="Disordered" evidence="1">
    <location>
        <begin position="70"/>
        <end position="89"/>
    </location>
</feature>
<evidence type="ECO:0000313" key="3">
    <source>
        <dbReference type="Proteomes" id="UP000001409"/>
    </source>
</evidence>
<dbReference type="AlphaFoldDB" id="Q8FPF6"/>
<dbReference type="eggNOG" id="ENOG5031KAB">
    <property type="taxonomic scope" value="Bacteria"/>
</dbReference>
<proteinExistence type="predicted"/>
<accession>Q8FPF6</accession>